<dbReference type="Proteomes" id="UP000694888">
    <property type="component" value="Unplaced"/>
</dbReference>
<sequence length="229" mass="25700">MAVVMAIIVSVLVAGISVVTGEDTMGMNHSMEMNHSMMNHSAMNHSMMDHSMMNHQKMNHQMMNHNGQSGMHSMMKMFFHTGYEDKVLFEEWTADSKTAMIVACVVMFVVAVLYEGLKFVRELLLQRSLQVVKPSPDTYTDTMTSSSTENMVVKTRRGSSVVSRVCSCSHVVQTILHVIQAFVSYCLMLVFMTYNVWLCVAVLVGSGVGYFLFGWKRAVVADSNDHCQQ</sequence>
<comment type="subcellular location">
    <subcellularLocation>
        <location evidence="4">Membrane</location>
        <topology evidence="4">Multi-pass membrane protein</topology>
    </subcellularLocation>
</comment>
<keyword evidence="5" id="KW-0732">Signal</keyword>
<feature type="transmembrane region" description="Helical" evidence="4">
    <location>
        <begin position="194"/>
        <end position="213"/>
    </location>
</feature>
<feature type="transmembrane region" description="Helical" evidence="4">
    <location>
        <begin position="98"/>
        <end position="117"/>
    </location>
</feature>
<dbReference type="Pfam" id="PF04145">
    <property type="entry name" value="Ctr"/>
    <property type="match status" value="1"/>
</dbReference>
<evidence type="ECO:0000256" key="3">
    <source>
        <dbReference type="ARBA" id="ARBA00023136"/>
    </source>
</evidence>
<dbReference type="PANTHER" id="PTHR12483:SF115">
    <property type="entry name" value="COPPER TRANSPORT PROTEIN"/>
    <property type="match status" value="1"/>
</dbReference>
<feature type="signal peptide" evidence="5">
    <location>
        <begin position="1"/>
        <end position="21"/>
    </location>
</feature>
<evidence type="ECO:0000256" key="1">
    <source>
        <dbReference type="ARBA" id="ARBA00022692"/>
    </source>
</evidence>
<feature type="chain" id="PRO_5045861012" description="Copper transport protein" evidence="5">
    <location>
        <begin position="22"/>
        <end position="229"/>
    </location>
</feature>
<protein>
    <recommendedName>
        <fullName evidence="4">Copper transport protein</fullName>
    </recommendedName>
</protein>
<keyword evidence="4" id="KW-0813">Transport</keyword>
<evidence type="ECO:0000313" key="7">
    <source>
        <dbReference type="RefSeq" id="XP_005108617.2"/>
    </source>
</evidence>
<feature type="transmembrane region" description="Helical" evidence="4">
    <location>
        <begin position="161"/>
        <end position="182"/>
    </location>
</feature>
<keyword evidence="2 4" id="KW-1133">Transmembrane helix</keyword>
<evidence type="ECO:0000256" key="2">
    <source>
        <dbReference type="ARBA" id="ARBA00022989"/>
    </source>
</evidence>
<evidence type="ECO:0000313" key="6">
    <source>
        <dbReference type="Proteomes" id="UP000694888"/>
    </source>
</evidence>
<accession>A0ABM0K4K4</accession>
<comment type="similarity">
    <text evidence="4">Belongs to the copper transporter (Ctr) (TC 1.A.56) family. SLC31A subfamily.</text>
</comment>
<keyword evidence="6" id="KW-1185">Reference proteome</keyword>
<keyword evidence="3 4" id="KW-0472">Membrane</keyword>
<evidence type="ECO:0000256" key="5">
    <source>
        <dbReference type="SAM" id="SignalP"/>
    </source>
</evidence>
<name>A0ABM0K4K4_APLCA</name>
<keyword evidence="1 4" id="KW-0812">Transmembrane</keyword>
<reference evidence="7" key="1">
    <citation type="submission" date="2025-08" db="UniProtKB">
        <authorList>
            <consortium name="RefSeq"/>
        </authorList>
    </citation>
    <scope>IDENTIFICATION</scope>
</reference>
<organism evidence="6 7">
    <name type="scientific">Aplysia californica</name>
    <name type="common">California sea hare</name>
    <dbReference type="NCBI Taxonomy" id="6500"/>
    <lineage>
        <taxon>Eukaryota</taxon>
        <taxon>Metazoa</taxon>
        <taxon>Spiralia</taxon>
        <taxon>Lophotrochozoa</taxon>
        <taxon>Mollusca</taxon>
        <taxon>Gastropoda</taxon>
        <taxon>Heterobranchia</taxon>
        <taxon>Euthyneura</taxon>
        <taxon>Tectipleura</taxon>
        <taxon>Aplysiida</taxon>
        <taxon>Aplysioidea</taxon>
        <taxon>Aplysiidae</taxon>
        <taxon>Aplysia</taxon>
    </lineage>
</organism>
<dbReference type="RefSeq" id="XP_005108617.2">
    <property type="nucleotide sequence ID" value="XM_005108560.3"/>
</dbReference>
<evidence type="ECO:0000256" key="4">
    <source>
        <dbReference type="RuleBase" id="RU367022"/>
    </source>
</evidence>
<proteinExistence type="inferred from homology"/>
<keyword evidence="4" id="KW-0406">Ion transport</keyword>
<dbReference type="PANTHER" id="PTHR12483">
    <property type="entry name" value="SOLUTE CARRIER FAMILY 31 COPPER TRANSPORTERS"/>
    <property type="match status" value="1"/>
</dbReference>
<dbReference type="InterPro" id="IPR007274">
    <property type="entry name" value="Cop_transporter"/>
</dbReference>
<keyword evidence="4" id="KW-0186">Copper</keyword>
<keyword evidence="4" id="KW-0187">Copper transport</keyword>
<gene>
    <name evidence="7" type="primary">LOC101846919</name>
</gene>
<dbReference type="GeneID" id="101846919"/>